<evidence type="ECO:0000259" key="2">
    <source>
        <dbReference type="Pfam" id="PF13231"/>
    </source>
</evidence>
<dbReference type="PANTHER" id="PTHR10790">
    <property type="entry name" value="TPR-DOMAIN CONTAINING PROTEIN"/>
    <property type="match status" value="1"/>
</dbReference>
<feature type="transmembrane region" description="Helical" evidence="1">
    <location>
        <begin position="796"/>
        <end position="813"/>
    </location>
</feature>
<organism evidence="3">
    <name type="scientific">marine metagenome</name>
    <dbReference type="NCBI Taxonomy" id="408172"/>
    <lineage>
        <taxon>unclassified sequences</taxon>
        <taxon>metagenomes</taxon>
        <taxon>ecological metagenomes</taxon>
    </lineage>
</organism>
<dbReference type="InterPro" id="IPR018746">
    <property type="entry name" value="DUF2298"/>
</dbReference>
<feature type="transmembrane region" description="Helical" evidence="1">
    <location>
        <begin position="311"/>
        <end position="330"/>
    </location>
</feature>
<dbReference type="EMBL" id="UINC01005975">
    <property type="protein sequence ID" value="SVA24710.1"/>
    <property type="molecule type" value="Genomic_DNA"/>
</dbReference>
<keyword evidence="1" id="KW-0472">Membrane</keyword>
<protein>
    <recommendedName>
        <fullName evidence="2">Glycosyltransferase RgtA/B/C/D-like domain-containing protein</fullName>
    </recommendedName>
</protein>
<feature type="domain" description="Glycosyltransferase RgtA/B/C/D-like" evidence="2">
    <location>
        <begin position="117"/>
        <end position="214"/>
    </location>
</feature>
<feature type="transmembrane region" description="Helical" evidence="1">
    <location>
        <begin position="699"/>
        <end position="721"/>
    </location>
</feature>
<evidence type="ECO:0000256" key="1">
    <source>
        <dbReference type="SAM" id="Phobius"/>
    </source>
</evidence>
<feature type="transmembrane region" description="Helical" evidence="1">
    <location>
        <begin position="164"/>
        <end position="183"/>
    </location>
</feature>
<feature type="transmembrane region" description="Helical" evidence="1">
    <location>
        <begin position="728"/>
        <end position="747"/>
    </location>
</feature>
<evidence type="ECO:0000313" key="3">
    <source>
        <dbReference type="EMBL" id="SVA24710.1"/>
    </source>
</evidence>
<feature type="transmembrane region" description="Helical" evidence="1">
    <location>
        <begin position="759"/>
        <end position="776"/>
    </location>
</feature>
<dbReference type="PANTHER" id="PTHR10790:SF51">
    <property type="entry name" value="TETRATRICOPEPTIDE REPEAT PROTEIN"/>
    <property type="match status" value="1"/>
</dbReference>
<reference evidence="3" key="1">
    <citation type="submission" date="2018-05" db="EMBL/GenBank/DDBJ databases">
        <authorList>
            <person name="Lanie J.A."/>
            <person name="Ng W.-L."/>
            <person name="Kazmierczak K.M."/>
            <person name="Andrzejewski T.M."/>
            <person name="Davidsen T.M."/>
            <person name="Wayne K.J."/>
            <person name="Tettelin H."/>
            <person name="Glass J.I."/>
            <person name="Rusch D."/>
            <person name="Podicherti R."/>
            <person name="Tsui H.-C.T."/>
            <person name="Winkler M.E."/>
        </authorList>
    </citation>
    <scope>NUCLEOTIDE SEQUENCE</scope>
</reference>
<feature type="transmembrane region" description="Helical" evidence="1">
    <location>
        <begin position="20"/>
        <end position="39"/>
    </location>
</feature>
<accession>A0A381U917</accession>
<dbReference type="InterPro" id="IPR038731">
    <property type="entry name" value="RgtA/B/C-like"/>
</dbReference>
<feature type="transmembrane region" description="Helical" evidence="1">
    <location>
        <begin position="877"/>
        <end position="897"/>
    </location>
</feature>
<feature type="non-terminal residue" evidence="3">
    <location>
        <position position="911"/>
    </location>
</feature>
<feature type="transmembrane region" description="Helical" evidence="1">
    <location>
        <begin position="335"/>
        <end position="352"/>
    </location>
</feature>
<feature type="transmembrane region" description="Helical" evidence="1">
    <location>
        <begin position="90"/>
        <end position="111"/>
    </location>
</feature>
<keyword evidence="1" id="KW-0812">Transmembrane</keyword>
<keyword evidence="1" id="KW-1133">Transmembrane helix</keyword>
<feature type="transmembrane region" description="Helical" evidence="1">
    <location>
        <begin position="358"/>
        <end position="378"/>
    </location>
</feature>
<dbReference type="Pfam" id="PF13231">
    <property type="entry name" value="PMT_2"/>
    <property type="match status" value="1"/>
</dbReference>
<dbReference type="Pfam" id="PF10060">
    <property type="entry name" value="DUF2298"/>
    <property type="match status" value="1"/>
</dbReference>
<sequence length="911" mass="102917">MSKKNLKSLLTKSPEKTYWLALILILSIASLLRFNGINWDQGFGFTPHPDERAILMKVWEIEFPSLSNLSILFDRSASTWNPHWFPYGSLPIYLLEILQSIWGALTGSEIFDPRSMARSLSTLADLGTIAGTALLARVCFGNRVSLLASLLVSFSVIHIQLSNFFAFDTFVSLFAVWTLFFLYRVAQKGRLRDSVIAGILIGLGLASKISFFPILGVFLFSHVIGSISYYFEPKKILFPISIAIKNLGVGLLLGLIAFVLAEPYAILDWNQFIADTTEQSEMVRRIRDYPYTRQYIGTTPYLYQITQLGRWGLGWPLTIIGLIGAISALVCKRHWALGTFTVATMFACGLLLTLSNSILMILVASGLAFFILIINFLLRGSKSLETTLILSWVIPYALIVGSFEVKFTRYLLPIIPLLVILGSAFLVQLTRSPQNSIKKLGYLGSILVIFSTITFGLAFQNIYATPHPGVAASDWINQNVPLNSSLLKEHWEESLPSLEKYNVRELPIYDPDTPPKLNKMSESLSETDYLIIFSNRLYGTVTRIPERYPLMSGYYNALFSGDLGFQPVHIENSYMSFANIEIYEDSFSRPNLPSVDKPIFPRDRISINGGFADESFSVYDHPKVIIFFNAEKLEPTRLKTIIEQKSMDFISVNREKTVPTNKENTASLMMSESIKASQEKGGTWSNIIHTDSTSNRYPIFFWIACLTLISLISFPIGYLMFSTFDDKGFLFAKTLGLLMVCFTAWILSSLHIMRFGQSSLWFGIALVSTISICITIKKYREIFKYISANWSKIISLEILFLGSFLAFTLIRMMNPDLWHPYRGGEKPMDMAYLNAVLKSTYMPPYDPWFSGGYLNYYYWGQFIVASLIHLTGITTEVAYNLAIATFFALTTCSVYSIGRNILSRKKNPNKI</sequence>
<proteinExistence type="predicted"/>
<feature type="transmembrane region" description="Helical" evidence="1">
    <location>
        <begin position="440"/>
        <end position="459"/>
    </location>
</feature>
<gene>
    <name evidence="3" type="ORF">METZ01_LOCUS77564</name>
</gene>
<feature type="transmembrane region" description="Helical" evidence="1">
    <location>
        <begin position="243"/>
        <end position="261"/>
    </location>
</feature>
<name>A0A381U917_9ZZZZ</name>
<feature type="transmembrane region" description="Helical" evidence="1">
    <location>
        <begin position="123"/>
        <end position="144"/>
    </location>
</feature>
<dbReference type="AlphaFoldDB" id="A0A381U917"/>
<feature type="transmembrane region" description="Helical" evidence="1">
    <location>
        <begin position="410"/>
        <end position="428"/>
    </location>
</feature>